<comment type="caution">
    <text evidence="2">The sequence shown here is derived from an EMBL/GenBank/DDBJ whole genome shotgun (WGS) entry which is preliminary data.</text>
</comment>
<reference evidence="2 3" key="1">
    <citation type="submission" date="2019-07" db="EMBL/GenBank/DDBJ databases">
        <title>Flavobacterium sp. nov., isolated from glacier ice.</title>
        <authorList>
            <person name="Liu Q."/>
            <person name="Xin Y.-H."/>
        </authorList>
    </citation>
    <scope>NUCLEOTIDE SEQUENCE [LARGE SCALE GENOMIC DNA]</scope>
    <source>
        <strain evidence="2 3">ZT4R6</strain>
    </source>
</reference>
<feature type="transmembrane region" description="Helical" evidence="1">
    <location>
        <begin position="41"/>
        <end position="64"/>
    </location>
</feature>
<proteinExistence type="predicted"/>
<evidence type="ECO:0000313" key="3">
    <source>
        <dbReference type="Proteomes" id="UP000320643"/>
    </source>
</evidence>
<gene>
    <name evidence="2" type="ORF">FMM05_20490</name>
</gene>
<keyword evidence="1" id="KW-1133">Transmembrane helix</keyword>
<dbReference type="EMBL" id="VJVZ01000021">
    <property type="protein sequence ID" value="TRW21105.1"/>
    <property type="molecule type" value="Genomic_DNA"/>
</dbReference>
<feature type="transmembrane region" description="Helical" evidence="1">
    <location>
        <begin position="119"/>
        <end position="140"/>
    </location>
</feature>
<dbReference type="AlphaFoldDB" id="A0A552USA5"/>
<evidence type="ECO:0000256" key="1">
    <source>
        <dbReference type="SAM" id="Phobius"/>
    </source>
</evidence>
<name>A0A552USA5_9FLAO</name>
<feature type="transmembrane region" description="Helical" evidence="1">
    <location>
        <begin position="93"/>
        <end position="112"/>
    </location>
</feature>
<dbReference type="OrthoDB" id="1367304at2"/>
<feature type="transmembrane region" description="Helical" evidence="1">
    <location>
        <begin position="160"/>
        <end position="180"/>
    </location>
</feature>
<keyword evidence="1" id="KW-0472">Membrane</keyword>
<sequence length="188" mass="21566">MQQIHTILGTILQSILIGFGIVIPIFSLLKTSNLKTVEAKNIFILTAVQAVRIAGLFYFIIWALDTYTIYSESIGLKDGMNIFKFRLFGQFWMLYWLPPVFSLLLTQALWIKKIYMKKVALITFALLILILPSYPFILLLSYLKGTDISGFNQNTVLQQVLYYVLSVVIFFFVTVTIMLMGGKLKEKK</sequence>
<dbReference type="RefSeq" id="WP_143375298.1">
    <property type="nucleotide sequence ID" value="NZ_VJVZ01000021.1"/>
</dbReference>
<protein>
    <submittedName>
        <fullName evidence="2">Uncharacterized protein</fullName>
    </submittedName>
</protein>
<keyword evidence="3" id="KW-1185">Reference proteome</keyword>
<evidence type="ECO:0000313" key="2">
    <source>
        <dbReference type="EMBL" id="TRW21105.1"/>
    </source>
</evidence>
<feature type="transmembrane region" description="Helical" evidence="1">
    <location>
        <begin position="6"/>
        <end position="29"/>
    </location>
</feature>
<accession>A0A552USA5</accession>
<keyword evidence="1" id="KW-0812">Transmembrane</keyword>
<dbReference type="Proteomes" id="UP000320643">
    <property type="component" value="Unassembled WGS sequence"/>
</dbReference>
<organism evidence="2 3">
    <name type="scientific">Flavobacterium zepuense</name>
    <dbReference type="NCBI Taxonomy" id="2593302"/>
    <lineage>
        <taxon>Bacteria</taxon>
        <taxon>Pseudomonadati</taxon>
        <taxon>Bacteroidota</taxon>
        <taxon>Flavobacteriia</taxon>
        <taxon>Flavobacteriales</taxon>
        <taxon>Flavobacteriaceae</taxon>
        <taxon>Flavobacterium</taxon>
    </lineage>
</organism>